<feature type="compositionally biased region" description="Basic and acidic residues" evidence="1">
    <location>
        <begin position="10"/>
        <end position="20"/>
    </location>
</feature>
<keyword evidence="4" id="KW-1185">Reference proteome</keyword>
<dbReference type="InterPro" id="IPR036196">
    <property type="entry name" value="Ptyr_pPase_sf"/>
</dbReference>
<dbReference type="SUPFAM" id="SSF52788">
    <property type="entry name" value="Phosphotyrosine protein phosphatases I"/>
    <property type="match status" value="1"/>
</dbReference>
<protein>
    <recommendedName>
        <fullName evidence="2">Phosphotyrosine protein phosphatase I domain-containing protein</fullName>
    </recommendedName>
</protein>
<evidence type="ECO:0000313" key="4">
    <source>
        <dbReference type="Proteomes" id="UP000288603"/>
    </source>
</evidence>
<dbReference type="EMBL" id="RZNC01000004">
    <property type="protein sequence ID" value="RWZ59552.1"/>
    <property type="molecule type" value="Genomic_DNA"/>
</dbReference>
<dbReference type="Proteomes" id="UP000288603">
    <property type="component" value="Unassembled WGS sequence"/>
</dbReference>
<proteinExistence type="predicted"/>
<accession>A0A444Q6M6</accession>
<feature type="domain" description="Phosphotyrosine protein phosphatase I" evidence="2">
    <location>
        <begin position="78"/>
        <end position="199"/>
    </location>
</feature>
<dbReference type="InterPro" id="IPR023485">
    <property type="entry name" value="Ptyr_pPase"/>
</dbReference>
<comment type="caution">
    <text evidence="3">The sequence shown here is derived from an EMBL/GenBank/DDBJ whole genome shotgun (WGS) entry which is preliminary data.</text>
</comment>
<dbReference type="Gene3D" id="3.40.50.2300">
    <property type="match status" value="1"/>
</dbReference>
<sequence length="283" mass="29628">MRDAVTGSGAEHREHHHDDPLLADGGDVVVDGHSSPPLVVRPARAPVVLCVVPSTGRLGLAGIEGRAVLDENRGRNLLVVCAANVCRSPLAEYLLERGMRSIPEFEGHSSSSAGASAVAGAAICARVDERVWATAPDGADFARAHRSRVLTAALVAGSGLILTASKAERAAVARIDPSARSRTFTLREAVALAEADVDDTPAAVGGSVLERFAASAHARRGLAAPAVRAARSSFSRWFRGRAEGDPLDVIDGHVLGDRQHEAALDDVTATVDRLLDVFRRGVL</sequence>
<evidence type="ECO:0000259" key="2">
    <source>
        <dbReference type="Pfam" id="PF01451"/>
    </source>
</evidence>
<dbReference type="AlphaFoldDB" id="A0A444Q6M6"/>
<reference evidence="3 4" key="1">
    <citation type="submission" date="2018-12" db="EMBL/GenBank/DDBJ databases">
        <authorList>
            <person name="Li F."/>
        </authorList>
    </citation>
    <scope>NUCLEOTIDE SEQUENCE [LARGE SCALE GENOMIC DNA]</scope>
    <source>
        <strain evidence="3 4">8H24J-4-2</strain>
    </source>
</reference>
<gene>
    <name evidence="3" type="ORF">ELQ92_12020</name>
</gene>
<evidence type="ECO:0000256" key="1">
    <source>
        <dbReference type="SAM" id="MobiDB-lite"/>
    </source>
</evidence>
<dbReference type="OrthoDB" id="9784339at2"/>
<feature type="region of interest" description="Disordered" evidence="1">
    <location>
        <begin position="1"/>
        <end position="27"/>
    </location>
</feature>
<name>A0A444Q6M6_9MICO</name>
<dbReference type="Pfam" id="PF01451">
    <property type="entry name" value="LMWPc"/>
    <property type="match status" value="1"/>
</dbReference>
<evidence type="ECO:0000313" key="3">
    <source>
        <dbReference type="EMBL" id="RWZ59552.1"/>
    </source>
</evidence>
<organism evidence="3 4">
    <name type="scientific">Labedella populi</name>
    <dbReference type="NCBI Taxonomy" id="2498850"/>
    <lineage>
        <taxon>Bacteria</taxon>
        <taxon>Bacillati</taxon>
        <taxon>Actinomycetota</taxon>
        <taxon>Actinomycetes</taxon>
        <taxon>Micrococcales</taxon>
        <taxon>Microbacteriaceae</taxon>
        <taxon>Labedella</taxon>
    </lineage>
</organism>